<evidence type="ECO:0000313" key="3">
    <source>
        <dbReference type="EMBL" id="PKK89159.1"/>
    </source>
</evidence>
<keyword evidence="2" id="KW-0472">Membrane</keyword>
<sequence length="177" mass="18561">MNPIGFHAFAYVNGNPVLWVDPFGEVLSPAMLLGVIISNPVGAAIVGVGLVGGAVVAGGVYAYKYLTGSETDSNNQKNSASSPVSGTKTSVTNQACPVPGGAGGGDDGGDGEDEYKNIGNLKKGRGAKPPRGSHQTRRTVRDVKSENFKRFIRDNSSLPQTGWQKVMETWLTPDEPL</sequence>
<protein>
    <submittedName>
        <fullName evidence="3">Uncharacterized protein</fullName>
    </submittedName>
</protein>
<dbReference type="Proteomes" id="UP000233256">
    <property type="component" value="Unassembled WGS sequence"/>
</dbReference>
<gene>
    <name evidence="3" type="ORF">CVV64_15750</name>
</gene>
<name>A0A2N1PLG0_9BACT</name>
<evidence type="ECO:0000313" key="4">
    <source>
        <dbReference type="Proteomes" id="UP000233256"/>
    </source>
</evidence>
<feature type="region of interest" description="Disordered" evidence="1">
    <location>
        <begin position="71"/>
        <end position="147"/>
    </location>
</feature>
<evidence type="ECO:0000256" key="2">
    <source>
        <dbReference type="SAM" id="Phobius"/>
    </source>
</evidence>
<organism evidence="3 4">
    <name type="scientific">Candidatus Wallbacteria bacterium HGW-Wallbacteria-1</name>
    <dbReference type="NCBI Taxonomy" id="2013854"/>
    <lineage>
        <taxon>Bacteria</taxon>
        <taxon>Candidatus Walliibacteriota</taxon>
    </lineage>
</organism>
<proteinExistence type="predicted"/>
<reference evidence="3 4" key="1">
    <citation type="journal article" date="2017" name="ISME J.">
        <title>Potential for microbial H2 and metal transformations associated with novel bacteria and archaea in deep terrestrial subsurface sediments.</title>
        <authorList>
            <person name="Hernsdorf A.W."/>
            <person name="Amano Y."/>
            <person name="Miyakawa K."/>
            <person name="Ise K."/>
            <person name="Suzuki Y."/>
            <person name="Anantharaman K."/>
            <person name="Probst A."/>
            <person name="Burstein D."/>
            <person name="Thomas B.C."/>
            <person name="Banfield J.F."/>
        </authorList>
    </citation>
    <scope>NUCLEOTIDE SEQUENCE [LARGE SCALE GENOMIC DNA]</scope>
    <source>
        <strain evidence="3">HGW-Wallbacteria-1</strain>
    </source>
</reference>
<feature type="transmembrane region" description="Helical" evidence="2">
    <location>
        <begin position="41"/>
        <end position="63"/>
    </location>
</feature>
<comment type="caution">
    <text evidence="3">The sequence shown here is derived from an EMBL/GenBank/DDBJ whole genome shotgun (WGS) entry which is preliminary data.</text>
</comment>
<feature type="compositionally biased region" description="Polar residues" evidence="1">
    <location>
        <begin position="71"/>
        <end position="95"/>
    </location>
</feature>
<evidence type="ECO:0000256" key="1">
    <source>
        <dbReference type="SAM" id="MobiDB-lite"/>
    </source>
</evidence>
<keyword evidence="2" id="KW-1133">Transmembrane helix</keyword>
<keyword evidence="2" id="KW-0812">Transmembrane</keyword>
<dbReference type="EMBL" id="PGXC01000024">
    <property type="protein sequence ID" value="PKK89159.1"/>
    <property type="molecule type" value="Genomic_DNA"/>
</dbReference>
<dbReference type="AlphaFoldDB" id="A0A2N1PLG0"/>
<accession>A0A2N1PLG0</accession>